<sequence>MRSISGLLRFVSGGALGVTVLLAGTAGAQQPPAQPQPGQAQPGQPAPAGDERPDWQKRIEDFRKRADDRMKTLLQASDEEYAVLKPRIEKLQGLQMSNDSRVMGFGMLMGGGGGAQSWRTRASEVPEGQRQERKPDEPGAARPAGGPPGGAAGGLMAMFGVQSNPAMDKAREIQQALESKEATAETLKTKLAELRALKKQAKEEITRTQEELRQLCTVRQETVLVLMGVLE</sequence>
<reference evidence="4 5" key="1">
    <citation type="submission" date="2020-10" db="EMBL/GenBank/DDBJ databases">
        <title>Wide distribution of Phycisphaera-like planctomycetes from WD2101 soil group in peatlands and genome analysis of the first cultivated representative.</title>
        <authorList>
            <person name="Dedysh S.N."/>
            <person name="Beletsky A.V."/>
            <person name="Ivanova A."/>
            <person name="Kulichevskaya I.S."/>
            <person name="Suzina N.E."/>
            <person name="Philippov D.A."/>
            <person name="Rakitin A.L."/>
            <person name="Mardanov A.V."/>
            <person name="Ravin N.V."/>
        </authorList>
    </citation>
    <scope>NUCLEOTIDE SEQUENCE [LARGE SCALE GENOMIC DNA]</scope>
    <source>
        <strain evidence="4 5">M1803</strain>
    </source>
</reference>
<feature type="region of interest" description="Disordered" evidence="2">
    <location>
        <begin position="112"/>
        <end position="156"/>
    </location>
</feature>
<feature type="signal peptide" evidence="3">
    <location>
        <begin position="1"/>
        <end position="28"/>
    </location>
</feature>
<feature type="compositionally biased region" description="Low complexity" evidence="2">
    <location>
        <begin position="27"/>
        <end position="48"/>
    </location>
</feature>
<feature type="chain" id="PRO_5034909361" description="Periplasmic heavy metal sensor" evidence="3">
    <location>
        <begin position="29"/>
        <end position="231"/>
    </location>
</feature>
<keyword evidence="5" id="KW-1185">Reference proteome</keyword>
<evidence type="ECO:0008006" key="6">
    <source>
        <dbReference type="Google" id="ProtNLM"/>
    </source>
</evidence>
<protein>
    <recommendedName>
        <fullName evidence="6">Periplasmic heavy metal sensor</fullName>
    </recommendedName>
</protein>
<feature type="region of interest" description="Disordered" evidence="2">
    <location>
        <begin position="27"/>
        <end position="56"/>
    </location>
</feature>
<keyword evidence="1" id="KW-0175">Coiled coil</keyword>
<feature type="coiled-coil region" evidence="1">
    <location>
        <begin position="170"/>
        <end position="218"/>
    </location>
</feature>
<accession>A0A7M2X2Y5</accession>
<dbReference type="AlphaFoldDB" id="A0A7M2X2Y5"/>
<keyword evidence="3" id="KW-0732">Signal</keyword>
<evidence type="ECO:0000313" key="4">
    <source>
        <dbReference type="EMBL" id="QOV92137.1"/>
    </source>
</evidence>
<evidence type="ECO:0000313" key="5">
    <source>
        <dbReference type="Proteomes" id="UP000593765"/>
    </source>
</evidence>
<feature type="compositionally biased region" description="Basic and acidic residues" evidence="2">
    <location>
        <begin position="121"/>
        <end position="139"/>
    </location>
</feature>
<name>A0A7M2X2Y5_9BACT</name>
<evidence type="ECO:0000256" key="3">
    <source>
        <dbReference type="SAM" id="SignalP"/>
    </source>
</evidence>
<evidence type="ECO:0000256" key="2">
    <source>
        <dbReference type="SAM" id="MobiDB-lite"/>
    </source>
</evidence>
<dbReference type="EMBL" id="CP063458">
    <property type="protein sequence ID" value="QOV92137.1"/>
    <property type="molecule type" value="Genomic_DNA"/>
</dbReference>
<organism evidence="4 5">
    <name type="scientific">Humisphaera borealis</name>
    <dbReference type="NCBI Taxonomy" id="2807512"/>
    <lineage>
        <taxon>Bacteria</taxon>
        <taxon>Pseudomonadati</taxon>
        <taxon>Planctomycetota</taxon>
        <taxon>Phycisphaerae</taxon>
        <taxon>Tepidisphaerales</taxon>
        <taxon>Tepidisphaeraceae</taxon>
        <taxon>Humisphaera</taxon>
    </lineage>
</organism>
<dbReference type="RefSeq" id="WP_206295467.1">
    <property type="nucleotide sequence ID" value="NZ_CP063458.1"/>
</dbReference>
<proteinExistence type="predicted"/>
<dbReference type="Proteomes" id="UP000593765">
    <property type="component" value="Chromosome"/>
</dbReference>
<evidence type="ECO:0000256" key="1">
    <source>
        <dbReference type="SAM" id="Coils"/>
    </source>
</evidence>
<gene>
    <name evidence="4" type="ORF">IPV69_12590</name>
</gene>
<dbReference type="KEGG" id="hbs:IPV69_12590"/>